<keyword evidence="1" id="KW-0812">Transmembrane</keyword>
<protein>
    <submittedName>
        <fullName evidence="2">Uncharacterized protein</fullName>
    </submittedName>
</protein>
<proteinExistence type="predicted"/>
<evidence type="ECO:0000256" key="1">
    <source>
        <dbReference type="SAM" id="Phobius"/>
    </source>
</evidence>
<keyword evidence="1" id="KW-0472">Membrane</keyword>
<evidence type="ECO:0000313" key="3">
    <source>
        <dbReference type="Proteomes" id="UP000578819"/>
    </source>
</evidence>
<dbReference type="AlphaFoldDB" id="A0A7W7SRK3"/>
<evidence type="ECO:0000313" key="2">
    <source>
        <dbReference type="EMBL" id="MBB4958977.1"/>
    </source>
</evidence>
<comment type="caution">
    <text evidence="2">The sequence shown here is derived from an EMBL/GenBank/DDBJ whole genome shotgun (WGS) entry which is preliminary data.</text>
</comment>
<gene>
    <name evidence="2" type="ORF">FHR38_002710</name>
</gene>
<sequence>MHETRGPSRTTLTTALTYLSIGLWASAGAAAILTWSDATHSSVAALTATAAAVSVAALHRQVADLRSAHRALLKRVTDADMQSEVNGVRMLKILAALEAIQRPGATVIDLAPHADRRSRGA</sequence>
<keyword evidence="3" id="KW-1185">Reference proteome</keyword>
<organism evidence="2 3">
    <name type="scientific">Micromonospora polyrhachis</name>
    <dbReference type="NCBI Taxonomy" id="1282883"/>
    <lineage>
        <taxon>Bacteria</taxon>
        <taxon>Bacillati</taxon>
        <taxon>Actinomycetota</taxon>
        <taxon>Actinomycetes</taxon>
        <taxon>Micromonosporales</taxon>
        <taxon>Micromonosporaceae</taxon>
        <taxon>Micromonospora</taxon>
    </lineage>
</organism>
<keyword evidence="1" id="KW-1133">Transmembrane helix</keyword>
<dbReference type="Proteomes" id="UP000578819">
    <property type="component" value="Unassembled WGS sequence"/>
</dbReference>
<feature type="transmembrane region" description="Helical" evidence="1">
    <location>
        <begin position="12"/>
        <end position="35"/>
    </location>
</feature>
<accession>A0A7W7SRK3</accession>
<dbReference type="EMBL" id="JACHJW010000001">
    <property type="protein sequence ID" value="MBB4958977.1"/>
    <property type="molecule type" value="Genomic_DNA"/>
</dbReference>
<name>A0A7W7SRK3_9ACTN</name>
<feature type="transmembrane region" description="Helical" evidence="1">
    <location>
        <begin position="41"/>
        <end position="58"/>
    </location>
</feature>
<reference evidence="2 3" key="1">
    <citation type="submission" date="2020-08" db="EMBL/GenBank/DDBJ databases">
        <title>Sequencing the genomes of 1000 actinobacteria strains.</title>
        <authorList>
            <person name="Klenk H.-P."/>
        </authorList>
    </citation>
    <scope>NUCLEOTIDE SEQUENCE [LARGE SCALE GENOMIC DNA]</scope>
    <source>
        <strain evidence="2 3">DSM 45886</strain>
    </source>
</reference>